<evidence type="ECO:0000313" key="7">
    <source>
        <dbReference type="EMBL" id="VFU13797.1"/>
    </source>
</evidence>
<dbReference type="GO" id="GO:0015658">
    <property type="term" value="F:branched-chain amino acid transmembrane transporter activity"/>
    <property type="evidence" value="ECO:0007669"/>
    <property type="project" value="InterPro"/>
</dbReference>
<evidence type="ECO:0000256" key="1">
    <source>
        <dbReference type="ARBA" id="ARBA00004651"/>
    </source>
</evidence>
<accession>A0A485LYR3</accession>
<keyword evidence="3 6" id="KW-0812">Transmembrane</keyword>
<comment type="subcellular location">
    <subcellularLocation>
        <location evidence="1">Cell membrane</location>
        <topology evidence="1">Multi-pass membrane protein</topology>
    </subcellularLocation>
</comment>
<dbReference type="AlphaFoldDB" id="A0A485LYR3"/>
<evidence type="ECO:0000256" key="2">
    <source>
        <dbReference type="ARBA" id="ARBA00022475"/>
    </source>
</evidence>
<dbReference type="GO" id="GO:0005886">
    <property type="term" value="C:plasma membrane"/>
    <property type="evidence" value="ECO:0007669"/>
    <property type="project" value="UniProtKB-SubCell"/>
</dbReference>
<organism evidence="7">
    <name type="scientific">anaerobic digester metagenome</name>
    <dbReference type="NCBI Taxonomy" id="1263854"/>
    <lineage>
        <taxon>unclassified sequences</taxon>
        <taxon>metagenomes</taxon>
        <taxon>ecological metagenomes</taxon>
    </lineage>
</organism>
<sequence length="333" mass="36243">MELTPLNGIEKLASSRQLHIALATAAFLIYPFLVSDYFIDIAFYFGIYTLLGLSLNIVLGEVGLFDLGHAGFYAIGAYTTAILNTKFGIPILVLLPLSALAAAFFAYVVCSPVIHLQGDYLLIVTLGMGEIVRLALINNPFDLTGGPNGVFGIDFPSLGPWLVIDSSLEYYFLIWIIVGLTILGLTRLQDSRIGRAWNYIREDETAANANGIDSRSYKLLAFVLGAALAGVAGNVYASKLMCVSPESFTFWESCLMFCIVLIGGMGSIPGVILGAAFISLFPEIFRPFAMYRMLVFGSAMILMMMFRPGGVWPRKRGAVKYESLLEGTGRTDA</sequence>
<reference evidence="7" key="1">
    <citation type="submission" date="2019-03" db="EMBL/GenBank/DDBJ databases">
        <authorList>
            <person name="Hao L."/>
        </authorList>
    </citation>
    <scope>NUCLEOTIDE SEQUENCE</scope>
</reference>
<evidence type="ECO:0000256" key="4">
    <source>
        <dbReference type="ARBA" id="ARBA00022989"/>
    </source>
</evidence>
<evidence type="ECO:0000256" key="3">
    <source>
        <dbReference type="ARBA" id="ARBA00022692"/>
    </source>
</evidence>
<gene>
    <name evidence="7" type="primary">livH</name>
    <name evidence="7" type="ORF">SCFA_220042</name>
</gene>
<dbReference type="EMBL" id="CAADRM010000084">
    <property type="protein sequence ID" value="VFU13797.1"/>
    <property type="molecule type" value="Genomic_DNA"/>
</dbReference>
<feature type="transmembrane region" description="Helical" evidence="6">
    <location>
        <begin position="250"/>
        <end position="277"/>
    </location>
</feature>
<feature type="transmembrane region" description="Helical" evidence="6">
    <location>
        <begin position="219"/>
        <end position="238"/>
    </location>
</feature>
<evidence type="ECO:0000256" key="5">
    <source>
        <dbReference type="ARBA" id="ARBA00023136"/>
    </source>
</evidence>
<dbReference type="InterPro" id="IPR043428">
    <property type="entry name" value="LivM-like"/>
</dbReference>
<dbReference type="PANTHER" id="PTHR30482">
    <property type="entry name" value="HIGH-AFFINITY BRANCHED-CHAIN AMINO ACID TRANSPORT SYSTEM PERMEASE"/>
    <property type="match status" value="1"/>
</dbReference>
<feature type="transmembrane region" description="Helical" evidence="6">
    <location>
        <begin position="289"/>
        <end position="306"/>
    </location>
</feature>
<keyword evidence="5 6" id="KW-0472">Membrane</keyword>
<feature type="transmembrane region" description="Helical" evidence="6">
    <location>
        <begin position="87"/>
        <end position="108"/>
    </location>
</feature>
<dbReference type="InterPro" id="IPR001851">
    <property type="entry name" value="ABC_transp_permease"/>
</dbReference>
<feature type="transmembrane region" description="Helical" evidence="6">
    <location>
        <begin position="20"/>
        <end position="39"/>
    </location>
</feature>
<name>A0A485LYR3_9ZZZZ</name>
<feature type="transmembrane region" description="Helical" evidence="6">
    <location>
        <begin position="170"/>
        <end position="188"/>
    </location>
</feature>
<dbReference type="Pfam" id="PF02653">
    <property type="entry name" value="BPD_transp_2"/>
    <property type="match status" value="1"/>
</dbReference>
<feature type="transmembrane region" description="Helical" evidence="6">
    <location>
        <begin position="51"/>
        <end position="75"/>
    </location>
</feature>
<evidence type="ECO:0000256" key="6">
    <source>
        <dbReference type="SAM" id="Phobius"/>
    </source>
</evidence>
<keyword evidence="2" id="KW-1003">Cell membrane</keyword>
<protein>
    <submittedName>
        <fullName evidence="7">High-affinity branched-chain amino acid transport system permease protein LivH</fullName>
    </submittedName>
</protein>
<dbReference type="CDD" id="cd06581">
    <property type="entry name" value="TM_PBP1_LivM_like"/>
    <property type="match status" value="1"/>
</dbReference>
<keyword evidence="4 6" id="KW-1133">Transmembrane helix</keyword>
<dbReference type="PANTHER" id="PTHR30482:SF10">
    <property type="entry name" value="HIGH-AFFINITY BRANCHED-CHAIN AMINO ACID TRANSPORT PROTEIN BRAE"/>
    <property type="match status" value="1"/>
</dbReference>
<proteinExistence type="predicted"/>